<dbReference type="GO" id="GO:0015109">
    <property type="term" value="F:chromate transmembrane transporter activity"/>
    <property type="evidence" value="ECO:0007669"/>
    <property type="project" value="InterPro"/>
</dbReference>
<dbReference type="NCBIfam" id="TIGR00937">
    <property type="entry name" value="2A51"/>
    <property type="match status" value="1"/>
</dbReference>
<feature type="transmembrane region" description="Helical" evidence="8">
    <location>
        <begin position="65"/>
        <end position="88"/>
    </location>
</feature>
<dbReference type="PANTHER" id="PTHR43663">
    <property type="entry name" value="CHROMATE TRANSPORT PROTEIN-RELATED"/>
    <property type="match status" value="1"/>
</dbReference>
<dbReference type="Proteomes" id="UP000023758">
    <property type="component" value="Unassembled WGS sequence"/>
</dbReference>
<dbReference type="PIRSF" id="PIRSF004810">
    <property type="entry name" value="ChrA"/>
    <property type="match status" value="1"/>
</dbReference>
<protein>
    <recommendedName>
        <fullName evidence="10">Chromate transporter</fullName>
    </recommendedName>
</protein>
<proteinExistence type="inferred from homology"/>
<feature type="transmembrane region" description="Helical" evidence="8">
    <location>
        <begin position="207"/>
        <end position="235"/>
    </location>
</feature>
<feature type="transmembrane region" description="Helical" evidence="8">
    <location>
        <begin position="358"/>
        <end position="384"/>
    </location>
</feature>
<feature type="compositionally biased region" description="Polar residues" evidence="7">
    <location>
        <begin position="1"/>
        <end position="10"/>
    </location>
</feature>
<feature type="transmembrane region" description="Helical" evidence="8">
    <location>
        <begin position="436"/>
        <end position="456"/>
    </location>
</feature>
<dbReference type="Pfam" id="PF02417">
    <property type="entry name" value="Chromate_transp"/>
    <property type="match status" value="2"/>
</dbReference>
<evidence type="ECO:0000256" key="8">
    <source>
        <dbReference type="SAM" id="Phobius"/>
    </source>
</evidence>
<organism evidence="9">
    <name type="scientific">Trichophyton rubrum CBS 288.86</name>
    <dbReference type="NCBI Taxonomy" id="1215330"/>
    <lineage>
        <taxon>Eukaryota</taxon>
        <taxon>Fungi</taxon>
        <taxon>Dikarya</taxon>
        <taxon>Ascomycota</taxon>
        <taxon>Pezizomycotina</taxon>
        <taxon>Eurotiomycetes</taxon>
        <taxon>Eurotiomycetidae</taxon>
        <taxon>Onygenales</taxon>
        <taxon>Arthrodermataceae</taxon>
        <taxon>Trichophyton</taxon>
    </lineage>
</organism>
<reference evidence="9" key="1">
    <citation type="submission" date="2014-02" db="EMBL/GenBank/DDBJ databases">
        <title>The Genome Sequence of Trichophyton rubrum (morphotype fischeri) CBS 288.86.</title>
        <authorList>
            <consortium name="The Broad Institute Genomics Platform"/>
            <person name="Cuomo C.A."/>
            <person name="White T.C."/>
            <person name="Graser Y."/>
            <person name="Martinez-Rossi N."/>
            <person name="Heitman J."/>
            <person name="Young S.K."/>
            <person name="Zeng Q."/>
            <person name="Gargeya S."/>
            <person name="Abouelleil A."/>
            <person name="Alvarado L."/>
            <person name="Chapman S.B."/>
            <person name="Gainer-Dewar J."/>
            <person name="Goldberg J."/>
            <person name="Griggs A."/>
            <person name="Gujja S."/>
            <person name="Hansen M."/>
            <person name="Howarth C."/>
            <person name="Imamovic A."/>
            <person name="Larimer J."/>
            <person name="Martinez D."/>
            <person name="Murphy C."/>
            <person name="Pearson M.D."/>
            <person name="Persinoti G."/>
            <person name="Poon T."/>
            <person name="Priest M."/>
            <person name="Roberts A.D."/>
            <person name="Saif S."/>
            <person name="Shea T.D."/>
            <person name="Sykes S.N."/>
            <person name="Wortman J."/>
            <person name="Nusbaum C."/>
            <person name="Birren B."/>
        </authorList>
    </citation>
    <scope>NUCLEOTIDE SEQUENCE [LARGE SCALE GENOMIC DNA]</scope>
    <source>
        <strain evidence="9">CBS 288.86</strain>
    </source>
</reference>
<feature type="transmembrane region" description="Helical" evidence="8">
    <location>
        <begin position="134"/>
        <end position="158"/>
    </location>
</feature>
<sequence length="482" mass="51845">MTGTTATSLATGHPATDIEALPSASGDVNKGTNTESLSATSEASPSQEEDDLTISNAPRLPLHRLFWFFFYNFGLFAWGGPVAQIALIKEKLVVQDKWITLARFQRVFAVYQILPGPEAAELCMFFGCLSAGRIGGIVAGLAFILPGFTLMLVASYLYSLAGFENKYVNASFRALQPIVAAMILRAVHKIADHSVVKPRTKKVDPFLIIAMVCTMVNSALRINIFISLAVYGILYMLISRRLWIPASIIFILQYVVYAIYVVFRGVPLPVSLALGIAKSPSLINLFVLGLVAGTLSFGGAYTAIPFIQVEAVLKGGWLSQRIFIDCIAIGNVLPAPLVIFATFVGFQGGLVDGGLGNAFGGAVVITIGMFFPYFLFTIAGFDLLEKLVHNKFLASFFDGLCGSVIGVIAIIAFQILKSSVRGGEQDSQLKPVERSVSKAANSGPAAVLYLLTLGILYKANNKWVPLLLVVFGSVAGQFIFVD</sequence>
<comment type="subcellular location">
    <subcellularLocation>
        <location evidence="1">Cell membrane</location>
        <topology evidence="1">Multi-pass membrane protein</topology>
    </subcellularLocation>
</comment>
<feature type="transmembrane region" description="Helical" evidence="8">
    <location>
        <begin position="463"/>
        <end position="481"/>
    </location>
</feature>
<keyword evidence="5 8" id="KW-1133">Transmembrane helix</keyword>
<evidence type="ECO:0000256" key="7">
    <source>
        <dbReference type="SAM" id="MobiDB-lite"/>
    </source>
</evidence>
<dbReference type="InterPro" id="IPR014047">
    <property type="entry name" value="Chr_Tranpt_l_chain"/>
</dbReference>
<dbReference type="PANTHER" id="PTHR43663:SF1">
    <property type="entry name" value="CHROMATE TRANSPORTER"/>
    <property type="match status" value="1"/>
</dbReference>
<dbReference type="EMBL" id="KK207941">
    <property type="protein sequence ID" value="EZF47578.1"/>
    <property type="molecule type" value="Genomic_DNA"/>
</dbReference>
<dbReference type="AlphaFoldDB" id="A0A022VP89"/>
<evidence type="ECO:0000256" key="2">
    <source>
        <dbReference type="ARBA" id="ARBA00005262"/>
    </source>
</evidence>
<feature type="transmembrane region" description="Helical" evidence="8">
    <location>
        <begin position="242"/>
        <end position="263"/>
    </location>
</feature>
<dbReference type="HOGENOM" id="CLU_018106_0_0_1"/>
<feature type="transmembrane region" description="Helical" evidence="8">
    <location>
        <begin position="283"/>
        <end position="301"/>
    </location>
</feature>
<dbReference type="InterPro" id="IPR003370">
    <property type="entry name" value="Chromate_transpt"/>
</dbReference>
<evidence type="ECO:0008006" key="10">
    <source>
        <dbReference type="Google" id="ProtNLM"/>
    </source>
</evidence>
<name>A0A022VP89_TRIRU</name>
<evidence type="ECO:0000256" key="1">
    <source>
        <dbReference type="ARBA" id="ARBA00004651"/>
    </source>
</evidence>
<evidence type="ECO:0000313" key="9">
    <source>
        <dbReference type="EMBL" id="EZF47578.1"/>
    </source>
</evidence>
<feature type="transmembrane region" description="Helical" evidence="8">
    <location>
        <begin position="396"/>
        <end position="416"/>
    </location>
</feature>
<comment type="similarity">
    <text evidence="2">Belongs to the chromate ion transporter (CHR) (TC 2.A.51) family.</text>
</comment>
<keyword evidence="4 8" id="KW-0812">Transmembrane</keyword>
<keyword evidence="6 8" id="KW-0472">Membrane</keyword>
<accession>A0A022VP89</accession>
<feature type="transmembrane region" description="Helical" evidence="8">
    <location>
        <begin position="322"/>
        <end position="346"/>
    </location>
</feature>
<dbReference type="InterPro" id="IPR052518">
    <property type="entry name" value="CHR_Transporter"/>
</dbReference>
<keyword evidence="3" id="KW-1003">Cell membrane</keyword>
<evidence type="ECO:0000256" key="5">
    <source>
        <dbReference type="ARBA" id="ARBA00022989"/>
    </source>
</evidence>
<dbReference type="GO" id="GO:0005886">
    <property type="term" value="C:plasma membrane"/>
    <property type="evidence" value="ECO:0007669"/>
    <property type="project" value="UniProtKB-SubCell"/>
</dbReference>
<evidence type="ECO:0000256" key="3">
    <source>
        <dbReference type="ARBA" id="ARBA00022475"/>
    </source>
</evidence>
<feature type="compositionally biased region" description="Polar residues" evidence="7">
    <location>
        <begin position="30"/>
        <end position="46"/>
    </location>
</feature>
<evidence type="ECO:0000256" key="4">
    <source>
        <dbReference type="ARBA" id="ARBA00022692"/>
    </source>
</evidence>
<dbReference type="OrthoDB" id="2160638at2759"/>
<gene>
    <name evidence="9" type="ORF">H103_08584</name>
</gene>
<feature type="region of interest" description="Disordered" evidence="7">
    <location>
        <begin position="1"/>
        <end position="50"/>
    </location>
</feature>
<evidence type="ECO:0000256" key="6">
    <source>
        <dbReference type="ARBA" id="ARBA00023136"/>
    </source>
</evidence>